<dbReference type="Proteomes" id="UP001229421">
    <property type="component" value="Unassembled WGS sequence"/>
</dbReference>
<keyword evidence="1" id="KW-1133">Transmembrane helix</keyword>
<protein>
    <submittedName>
        <fullName evidence="2">Uncharacterized protein</fullName>
    </submittedName>
</protein>
<comment type="caution">
    <text evidence="2">The sequence shown here is derived from an EMBL/GenBank/DDBJ whole genome shotgun (WGS) entry which is preliminary data.</text>
</comment>
<name>A0AAD8LKV9_TARER</name>
<gene>
    <name evidence="2" type="ORF">QVD17_06781</name>
</gene>
<dbReference type="AlphaFoldDB" id="A0AAD8LKV9"/>
<evidence type="ECO:0000256" key="1">
    <source>
        <dbReference type="SAM" id="Phobius"/>
    </source>
</evidence>
<dbReference type="EMBL" id="JAUHHV010000001">
    <property type="protein sequence ID" value="KAK1440946.1"/>
    <property type="molecule type" value="Genomic_DNA"/>
</dbReference>
<evidence type="ECO:0000313" key="2">
    <source>
        <dbReference type="EMBL" id="KAK1440946.1"/>
    </source>
</evidence>
<keyword evidence="1" id="KW-0812">Transmembrane</keyword>
<reference evidence="2" key="1">
    <citation type="journal article" date="2023" name="bioRxiv">
        <title>Improved chromosome-level genome assembly for marigold (Tagetes erecta).</title>
        <authorList>
            <person name="Jiang F."/>
            <person name="Yuan L."/>
            <person name="Wang S."/>
            <person name="Wang H."/>
            <person name="Xu D."/>
            <person name="Wang A."/>
            <person name="Fan W."/>
        </authorList>
    </citation>
    <scope>NUCLEOTIDE SEQUENCE</scope>
    <source>
        <strain evidence="2">WSJ</strain>
        <tissue evidence="2">Leaf</tissue>
    </source>
</reference>
<organism evidence="2 3">
    <name type="scientific">Tagetes erecta</name>
    <name type="common">African marigold</name>
    <dbReference type="NCBI Taxonomy" id="13708"/>
    <lineage>
        <taxon>Eukaryota</taxon>
        <taxon>Viridiplantae</taxon>
        <taxon>Streptophyta</taxon>
        <taxon>Embryophyta</taxon>
        <taxon>Tracheophyta</taxon>
        <taxon>Spermatophyta</taxon>
        <taxon>Magnoliopsida</taxon>
        <taxon>eudicotyledons</taxon>
        <taxon>Gunneridae</taxon>
        <taxon>Pentapetalae</taxon>
        <taxon>asterids</taxon>
        <taxon>campanulids</taxon>
        <taxon>Asterales</taxon>
        <taxon>Asteraceae</taxon>
        <taxon>Asteroideae</taxon>
        <taxon>Heliantheae alliance</taxon>
        <taxon>Tageteae</taxon>
        <taxon>Tagetes</taxon>
    </lineage>
</organism>
<feature type="transmembrane region" description="Helical" evidence="1">
    <location>
        <begin position="29"/>
        <end position="48"/>
    </location>
</feature>
<keyword evidence="1" id="KW-0472">Membrane</keyword>
<keyword evidence="3" id="KW-1185">Reference proteome</keyword>
<accession>A0AAD8LKV9</accession>
<sequence>MRHEGCCQSLEIETRSRQHFHNNAQEMALFGYVISSCVFNTRIFMAGVPKMPLKLSGHYSEEPDVKTII</sequence>
<proteinExistence type="predicted"/>
<evidence type="ECO:0000313" key="3">
    <source>
        <dbReference type="Proteomes" id="UP001229421"/>
    </source>
</evidence>